<dbReference type="EMBL" id="NWQG01000312">
    <property type="protein sequence ID" value="PDQ17137.1"/>
    <property type="molecule type" value="Genomic_DNA"/>
</dbReference>
<comment type="caution">
    <text evidence="1">The sequence shown here is derived from an EMBL/GenBank/DDBJ whole genome shotgun (WGS) entry which is preliminary data.</text>
</comment>
<accession>A0A2A6F5A5</accession>
<dbReference type="RefSeq" id="WP_097577482.1">
    <property type="nucleotide sequence ID" value="NZ_NWQG01000312.1"/>
</dbReference>
<dbReference type="Proteomes" id="UP000219182">
    <property type="component" value="Unassembled WGS sequence"/>
</dbReference>
<sequence length="86" mass="9215">HAGLSPSYSSTCPSRLAPGRAFFASDKWRIKAGEGNATAASAFDVLVESLRSPAMKRIYKKPTLVKHEKLTRLTAQIIASGVVLGE</sequence>
<dbReference type="AlphaFoldDB" id="A0A2A6F5A5"/>
<evidence type="ECO:0000313" key="2">
    <source>
        <dbReference type="Proteomes" id="UP000219182"/>
    </source>
</evidence>
<feature type="non-terminal residue" evidence="1">
    <location>
        <position position="1"/>
    </location>
</feature>
<proteinExistence type="predicted"/>
<gene>
    <name evidence="1" type="ORF">CN311_31625</name>
</gene>
<evidence type="ECO:0000313" key="1">
    <source>
        <dbReference type="EMBL" id="PDQ17137.1"/>
    </source>
</evidence>
<protein>
    <submittedName>
        <fullName evidence="1">Uncharacterized protein</fullName>
    </submittedName>
</protein>
<organism evidence="1 2">
    <name type="scientific">Mesorhizobium sanjuanii</name>
    <dbReference type="NCBI Taxonomy" id="2037900"/>
    <lineage>
        <taxon>Bacteria</taxon>
        <taxon>Pseudomonadati</taxon>
        <taxon>Pseudomonadota</taxon>
        <taxon>Alphaproteobacteria</taxon>
        <taxon>Hyphomicrobiales</taxon>
        <taxon>Phyllobacteriaceae</taxon>
        <taxon>Mesorhizobium</taxon>
    </lineage>
</organism>
<keyword evidence="2" id="KW-1185">Reference proteome</keyword>
<name>A0A2A6F5A5_9HYPH</name>
<reference evidence="1 2" key="1">
    <citation type="submission" date="2017-09" db="EMBL/GenBank/DDBJ databases">
        <title>Mesorhizobum sanjuanii sp. nov. isolated from nodules of Lotus tenuis in saline-alkaline lowlands of Flooding Pampa.</title>
        <authorList>
            <person name="Sannazzaro A.I."/>
            <person name="Torres Tejerizo G.A."/>
            <person name="Fontana F."/>
            <person name="Cumpa Velazquez L.M."/>
            <person name="Hansen L."/>
            <person name="Pistorio M."/>
            <person name="Estrella M.J."/>
        </authorList>
    </citation>
    <scope>NUCLEOTIDE SEQUENCE [LARGE SCALE GENOMIC DNA]</scope>
    <source>
        <strain evidence="1 2">BSA136</strain>
    </source>
</reference>